<feature type="coiled-coil region" evidence="1">
    <location>
        <begin position="2"/>
        <end position="36"/>
    </location>
</feature>
<dbReference type="GO" id="GO:0022008">
    <property type="term" value="P:neurogenesis"/>
    <property type="evidence" value="ECO:0007669"/>
    <property type="project" value="InterPro"/>
</dbReference>
<evidence type="ECO:0000256" key="2">
    <source>
        <dbReference type="SAM" id="MobiDB-lite"/>
    </source>
</evidence>
<reference evidence="4" key="3">
    <citation type="submission" date="2015-06" db="UniProtKB">
        <authorList>
            <consortium name="EnsemblMetazoa"/>
        </authorList>
    </citation>
    <scope>IDENTIFICATION</scope>
</reference>
<dbReference type="EMBL" id="AMQM01009626">
    <property type="status" value="NOT_ANNOTATED_CDS"/>
    <property type="molecule type" value="Genomic_DNA"/>
</dbReference>
<dbReference type="InterPro" id="IPR039041">
    <property type="entry name" value="Nav/unc-53"/>
</dbReference>
<reference evidence="3 5" key="2">
    <citation type="journal article" date="2013" name="Nature">
        <title>Insights into bilaterian evolution from three spiralian genomes.</title>
        <authorList>
            <person name="Simakov O."/>
            <person name="Marletaz F."/>
            <person name="Cho S.J."/>
            <person name="Edsinger-Gonzales E."/>
            <person name="Havlak P."/>
            <person name="Hellsten U."/>
            <person name="Kuo D.H."/>
            <person name="Larsson T."/>
            <person name="Lv J."/>
            <person name="Arendt D."/>
            <person name="Savage R."/>
            <person name="Osoegawa K."/>
            <person name="de Jong P."/>
            <person name="Grimwood J."/>
            <person name="Chapman J.A."/>
            <person name="Shapiro H."/>
            <person name="Aerts A."/>
            <person name="Otillar R.P."/>
            <person name="Terry A.Y."/>
            <person name="Boore J.L."/>
            <person name="Grigoriev I.V."/>
            <person name="Lindberg D.R."/>
            <person name="Seaver E.C."/>
            <person name="Weisblat D.A."/>
            <person name="Putnam N.H."/>
            <person name="Rokhsar D.S."/>
        </authorList>
    </citation>
    <scope>NUCLEOTIDE SEQUENCE</scope>
</reference>
<dbReference type="EnsemblMetazoa" id="HelroT184305">
    <property type="protein sequence ID" value="HelroP184305"/>
    <property type="gene ID" value="HelroG184305"/>
</dbReference>
<dbReference type="EMBL" id="AMQM01009625">
    <property type="status" value="NOT_ANNOTATED_CDS"/>
    <property type="molecule type" value="Genomic_DNA"/>
</dbReference>
<dbReference type="GeneID" id="20209481"/>
<proteinExistence type="predicted"/>
<evidence type="ECO:0000313" key="3">
    <source>
        <dbReference type="EMBL" id="ESO02954.1"/>
    </source>
</evidence>
<name>T1FKY2_HELRO</name>
<dbReference type="RefSeq" id="XP_009018947.1">
    <property type="nucleotide sequence ID" value="XM_009020699.1"/>
</dbReference>
<keyword evidence="1" id="KW-0175">Coiled coil</keyword>
<dbReference type="PANTHER" id="PTHR12784">
    <property type="entry name" value="STEERIN"/>
    <property type="match status" value="1"/>
</dbReference>
<dbReference type="InParanoid" id="T1FKY2"/>
<sequence length="437" mass="48373">MEERQAQQIRKLTQELEIANEKINSLTTQLNTNDAELAKLKSIVDEMDMMTSSGTWDHVTGSCGPGGSGGSDSIAGCGGGNDYIEYGWPSSRSPQFLTDERNLALGTASLKRDSDDKRRVNVILAHKSSSSWWSKSPLPYRRHSNQPSGYMSVPSTPLASQRKLIFENYDTIMMNNSSKEPHSSSKEPHNFLTTDLDDLNKTLPKLTANSADVTKISPPHFTKTSQSTGPPSPSLLSSTHIGTSAQNDSKDEIIKSLQRQLYDKEMMITDVRLESLSSAHHLDQLKDAINHINIHEIKSAGQSSEYLVFVSLAAIYRDNKAIPIGRVHVGGKTSWAALDRSIKTLLDDHINEMGLGEDISGKCIGVYQVGEIERKIAPSDRYGVFNELAYSTLLPSFKLVQCLDYLHSHGHVIIRGYRNSGKKFLAEKLARCLLRLV</sequence>
<gene>
    <name evidence="4" type="primary">20209481</name>
    <name evidence="3" type="ORF">HELRODRAFT_184305</name>
</gene>
<protein>
    <submittedName>
        <fullName evidence="3 4">Uncharacterized protein</fullName>
    </submittedName>
</protein>
<dbReference type="Proteomes" id="UP000015101">
    <property type="component" value="Unassembled WGS sequence"/>
</dbReference>
<evidence type="ECO:0000313" key="4">
    <source>
        <dbReference type="EnsemblMetazoa" id="HelroP184305"/>
    </source>
</evidence>
<evidence type="ECO:0000313" key="5">
    <source>
        <dbReference type="Proteomes" id="UP000015101"/>
    </source>
</evidence>
<feature type="region of interest" description="Disordered" evidence="2">
    <location>
        <begin position="213"/>
        <end position="250"/>
    </location>
</feature>
<dbReference type="STRING" id="6412.T1FKY2"/>
<dbReference type="OrthoDB" id="6513628at2759"/>
<feature type="compositionally biased region" description="Low complexity" evidence="2">
    <location>
        <begin position="224"/>
        <end position="239"/>
    </location>
</feature>
<dbReference type="EMBL" id="KB096709">
    <property type="protein sequence ID" value="ESO02954.1"/>
    <property type="molecule type" value="Genomic_DNA"/>
</dbReference>
<reference evidence="5" key="1">
    <citation type="submission" date="2012-12" db="EMBL/GenBank/DDBJ databases">
        <authorList>
            <person name="Hellsten U."/>
            <person name="Grimwood J."/>
            <person name="Chapman J.A."/>
            <person name="Shapiro H."/>
            <person name="Aerts A."/>
            <person name="Otillar R.P."/>
            <person name="Terry A.Y."/>
            <person name="Boore J.L."/>
            <person name="Simakov O."/>
            <person name="Marletaz F."/>
            <person name="Cho S.-J."/>
            <person name="Edsinger-Gonzales E."/>
            <person name="Havlak P."/>
            <person name="Kuo D.-H."/>
            <person name="Larsson T."/>
            <person name="Lv J."/>
            <person name="Arendt D."/>
            <person name="Savage R."/>
            <person name="Osoegawa K."/>
            <person name="de Jong P."/>
            <person name="Lindberg D.R."/>
            <person name="Seaver E.C."/>
            <person name="Weisblat D.A."/>
            <person name="Putnam N.H."/>
            <person name="Grigoriev I.V."/>
            <person name="Rokhsar D.S."/>
        </authorList>
    </citation>
    <scope>NUCLEOTIDE SEQUENCE</scope>
</reference>
<dbReference type="KEGG" id="hro:HELRODRAFT_184305"/>
<dbReference type="PANTHER" id="PTHR12784:SF28">
    <property type="entry name" value="PROTEIN SICKIE"/>
    <property type="match status" value="1"/>
</dbReference>
<organism evidence="4 5">
    <name type="scientific">Helobdella robusta</name>
    <name type="common">Californian leech</name>
    <dbReference type="NCBI Taxonomy" id="6412"/>
    <lineage>
        <taxon>Eukaryota</taxon>
        <taxon>Metazoa</taxon>
        <taxon>Spiralia</taxon>
        <taxon>Lophotrochozoa</taxon>
        <taxon>Annelida</taxon>
        <taxon>Clitellata</taxon>
        <taxon>Hirudinea</taxon>
        <taxon>Rhynchobdellida</taxon>
        <taxon>Glossiphoniidae</taxon>
        <taxon>Helobdella</taxon>
    </lineage>
</organism>
<dbReference type="EMBL" id="AMQM01009624">
    <property type="status" value="NOT_ANNOTATED_CDS"/>
    <property type="molecule type" value="Genomic_DNA"/>
</dbReference>
<dbReference type="CTD" id="20209481"/>
<evidence type="ECO:0000256" key="1">
    <source>
        <dbReference type="SAM" id="Coils"/>
    </source>
</evidence>
<accession>T1FKY2</accession>
<dbReference type="AlphaFoldDB" id="T1FKY2"/>
<keyword evidence="5" id="KW-1185">Reference proteome</keyword>
<dbReference type="HOGENOM" id="CLU_627437_0_0_1"/>